<feature type="transmembrane region" description="Helical" evidence="10">
    <location>
        <begin position="191"/>
        <end position="210"/>
    </location>
</feature>
<dbReference type="InterPro" id="IPR011006">
    <property type="entry name" value="CheY-like_superfamily"/>
</dbReference>
<evidence type="ECO:0000256" key="1">
    <source>
        <dbReference type="ARBA" id="ARBA00000085"/>
    </source>
</evidence>
<evidence type="ECO:0000256" key="7">
    <source>
        <dbReference type="ARBA" id="ARBA00023012"/>
    </source>
</evidence>
<dbReference type="SMART" id="SM00387">
    <property type="entry name" value="HATPase_c"/>
    <property type="match status" value="1"/>
</dbReference>
<dbReference type="InterPro" id="IPR003594">
    <property type="entry name" value="HATPase_dom"/>
</dbReference>
<dbReference type="GO" id="GO:0000155">
    <property type="term" value="F:phosphorelay sensor kinase activity"/>
    <property type="evidence" value="ECO:0007669"/>
    <property type="project" value="InterPro"/>
</dbReference>
<dbReference type="AlphaFoldDB" id="A0A9D0Z061"/>
<keyword evidence="4 9" id="KW-0597">Phosphoprotein</keyword>
<comment type="caution">
    <text evidence="13">The sequence shown here is derived from an EMBL/GenBank/DDBJ whole genome shotgun (WGS) entry which is preliminary data.</text>
</comment>
<feature type="modified residue" description="4-aspartylphosphate" evidence="9">
    <location>
        <position position="537"/>
    </location>
</feature>
<keyword evidence="10" id="KW-1133">Transmembrane helix</keyword>
<feature type="transmembrane region" description="Helical" evidence="10">
    <location>
        <begin position="133"/>
        <end position="154"/>
    </location>
</feature>
<evidence type="ECO:0000256" key="2">
    <source>
        <dbReference type="ARBA" id="ARBA00006402"/>
    </source>
</evidence>
<dbReference type="Pfam" id="PF00512">
    <property type="entry name" value="HisKA"/>
    <property type="match status" value="1"/>
</dbReference>
<proteinExistence type="inferred from homology"/>
<dbReference type="InterPro" id="IPR036890">
    <property type="entry name" value="HATPase_C_sf"/>
</dbReference>
<dbReference type="EMBL" id="DVFU01000052">
    <property type="protein sequence ID" value="HIQ64621.1"/>
    <property type="molecule type" value="Genomic_DNA"/>
</dbReference>
<reference evidence="13" key="1">
    <citation type="submission" date="2020-10" db="EMBL/GenBank/DDBJ databases">
        <authorList>
            <person name="Gilroy R."/>
        </authorList>
    </citation>
    <scope>NUCLEOTIDE SEQUENCE</scope>
    <source>
        <strain evidence="13">CHK165-10780</strain>
    </source>
</reference>
<feature type="domain" description="Response regulatory" evidence="12">
    <location>
        <begin position="487"/>
        <end position="603"/>
    </location>
</feature>
<evidence type="ECO:0000256" key="9">
    <source>
        <dbReference type="PROSITE-ProRule" id="PRU00169"/>
    </source>
</evidence>
<dbReference type="PANTHER" id="PTHR43047">
    <property type="entry name" value="TWO-COMPONENT HISTIDINE PROTEIN KINASE"/>
    <property type="match status" value="1"/>
</dbReference>
<dbReference type="SUPFAM" id="SSF52172">
    <property type="entry name" value="CheY-like"/>
    <property type="match status" value="1"/>
</dbReference>
<dbReference type="PRINTS" id="PR00344">
    <property type="entry name" value="BCTRLSENSOR"/>
</dbReference>
<name>A0A9D0Z061_9FIRM</name>
<gene>
    <name evidence="13" type="ORF">IAC85_02665</name>
</gene>
<dbReference type="InterPro" id="IPR001789">
    <property type="entry name" value="Sig_transdc_resp-reg_receiver"/>
</dbReference>
<keyword evidence="10" id="KW-0812">Transmembrane</keyword>
<dbReference type="InterPro" id="IPR036097">
    <property type="entry name" value="HisK_dim/P_sf"/>
</dbReference>
<dbReference type="InterPro" id="IPR003661">
    <property type="entry name" value="HisK_dim/P_dom"/>
</dbReference>
<evidence type="ECO:0000313" key="14">
    <source>
        <dbReference type="Proteomes" id="UP000886725"/>
    </source>
</evidence>
<evidence type="ECO:0000256" key="5">
    <source>
        <dbReference type="ARBA" id="ARBA00022679"/>
    </source>
</evidence>
<feature type="transmembrane region" description="Helical" evidence="10">
    <location>
        <begin position="34"/>
        <end position="60"/>
    </location>
</feature>
<dbReference type="Pfam" id="PF00072">
    <property type="entry name" value="Response_reg"/>
    <property type="match status" value="1"/>
</dbReference>
<dbReference type="EC" id="2.7.13.3" evidence="3"/>
<dbReference type="PROSITE" id="PS50110">
    <property type="entry name" value="RESPONSE_REGULATORY"/>
    <property type="match status" value="1"/>
</dbReference>
<dbReference type="CDD" id="cd00082">
    <property type="entry name" value="HisKA"/>
    <property type="match status" value="1"/>
</dbReference>
<evidence type="ECO:0000256" key="10">
    <source>
        <dbReference type="SAM" id="Phobius"/>
    </source>
</evidence>
<keyword evidence="6" id="KW-0418">Kinase</keyword>
<dbReference type="Gene3D" id="3.30.565.10">
    <property type="entry name" value="Histidine kinase-like ATPase, C-terminal domain"/>
    <property type="match status" value="1"/>
</dbReference>
<dbReference type="SMART" id="SM00448">
    <property type="entry name" value="REC"/>
    <property type="match status" value="1"/>
</dbReference>
<dbReference type="InterPro" id="IPR005467">
    <property type="entry name" value="His_kinase_dom"/>
</dbReference>
<comment type="similarity">
    <text evidence="2">In the N-terminal section; belongs to the phytochrome family.</text>
</comment>
<dbReference type="FunFam" id="3.30.565.10:FF:000010">
    <property type="entry name" value="Sensor histidine kinase RcsC"/>
    <property type="match status" value="1"/>
</dbReference>
<keyword evidence="10" id="KW-0472">Membrane</keyword>
<feature type="transmembrane region" description="Helical" evidence="10">
    <location>
        <begin position="5"/>
        <end position="22"/>
    </location>
</feature>
<feature type="domain" description="Histidine kinase" evidence="11">
    <location>
        <begin position="241"/>
        <end position="461"/>
    </location>
</feature>
<evidence type="ECO:0000256" key="3">
    <source>
        <dbReference type="ARBA" id="ARBA00012438"/>
    </source>
</evidence>
<keyword evidence="7" id="KW-0902">Two-component regulatory system</keyword>
<dbReference type="SUPFAM" id="SSF55874">
    <property type="entry name" value="ATPase domain of HSP90 chaperone/DNA topoisomerase II/histidine kinase"/>
    <property type="match status" value="1"/>
</dbReference>
<protein>
    <recommendedName>
        <fullName evidence="8">Circadian input-output histidine kinase CikA</fullName>
        <ecNumber evidence="3">2.7.13.3</ecNumber>
    </recommendedName>
</protein>
<evidence type="ECO:0000256" key="4">
    <source>
        <dbReference type="ARBA" id="ARBA00022553"/>
    </source>
</evidence>
<evidence type="ECO:0000259" key="11">
    <source>
        <dbReference type="PROSITE" id="PS50109"/>
    </source>
</evidence>
<reference evidence="13" key="2">
    <citation type="journal article" date="2021" name="PeerJ">
        <title>Extensive microbial diversity within the chicken gut microbiome revealed by metagenomics and culture.</title>
        <authorList>
            <person name="Gilroy R."/>
            <person name="Ravi A."/>
            <person name="Getino M."/>
            <person name="Pursley I."/>
            <person name="Horton D.L."/>
            <person name="Alikhan N.F."/>
            <person name="Baker D."/>
            <person name="Gharbi K."/>
            <person name="Hall N."/>
            <person name="Watson M."/>
            <person name="Adriaenssens E.M."/>
            <person name="Foster-Nyarko E."/>
            <person name="Jarju S."/>
            <person name="Secka A."/>
            <person name="Antonio M."/>
            <person name="Oren A."/>
            <person name="Chaudhuri R.R."/>
            <person name="La Ragione R."/>
            <person name="Hildebrand F."/>
            <person name="Pallen M.J."/>
        </authorList>
    </citation>
    <scope>NUCLEOTIDE SEQUENCE</scope>
    <source>
        <strain evidence="13">CHK165-10780</strain>
    </source>
</reference>
<dbReference type="CDD" id="cd16922">
    <property type="entry name" value="HATPase_EvgS-ArcB-TorS-like"/>
    <property type="match status" value="1"/>
</dbReference>
<dbReference type="CDD" id="cd17546">
    <property type="entry name" value="REC_hyHK_CKI1_RcsC-like"/>
    <property type="match status" value="1"/>
</dbReference>
<dbReference type="Proteomes" id="UP000886725">
    <property type="component" value="Unassembled WGS sequence"/>
</dbReference>
<accession>A0A9D0Z061</accession>
<dbReference type="SUPFAM" id="SSF47384">
    <property type="entry name" value="Homodimeric domain of signal transducing histidine kinase"/>
    <property type="match status" value="1"/>
</dbReference>
<dbReference type="PROSITE" id="PS50109">
    <property type="entry name" value="HIS_KIN"/>
    <property type="match status" value="1"/>
</dbReference>
<feature type="transmembrane region" description="Helical" evidence="10">
    <location>
        <begin position="109"/>
        <end position="127"/>
    </location>
</feature>
<organism evidence="13 14">
    <name type="scientific">Candidatus Faecenecus gallistercoris</name>
    <dbReference type="NCBI Taxonomy" id="2840793"/>
    <lineage>
        <taxon>Bacteria</taxon>
        <taxon>Bacillati</taxon>
        <taxon>Bacillota</taxon>
        <taxon>Bacillota incertae sedis</taxon>
        <taxon>Candidatus Faecenecus</taxon>
    </lineage>
</organism>
<evidence type="ECO:0000313" key="13">
    <source>
        <dbReference type="EMBL" id="HIQ64621.1"/>
    </source>
</evidence>
<dbReference type="SMART" id="SM00388">
    <property type="entry name" value="HisKA"/>
    <property type="match status" value="1"/>
</dbReference>
<dbReference type="Gene3D" id="3.40.50.2300">
    <property type="match status" value="1"/>
</dbReference>
<dbReference type="InterPro" id="IPR004358">
    <property type="entry name" value="Sig_transdc_His_kin-like_C"/>
</dbReference>
<sequence length="605" mass="68281">MQYTYFILCTMIFSIALNIIYFSKKHVVSGETKIFSILLVLNFVGLLLEFLCALVGHFLPPDILLSHIMTKVYLLYLITFVLYMTLYIYTICYTTSNNLDLKHYRNLEILSYVIYGICALVMFLLPIKTSNGYATGLAINFVYVCSTLCMLIWFIPIIKNRKTINFGKIIPLFCFMVFMTLISIIQKINPQITIVTSMEFLIIFIMYHTIENPDMKMIAQLNLAKEQADKANQAKSDFLSNMSHEIRTPLNAIVGFGQALSEEDLPPQAMSEVKDIMMASDNLLEIVNGILDISKIESGKLEIINKDYSFKKIFDEVVTLAKGRLGEKPLEFRVAYDESIPPVLFGDYSRIKEIMINLLTNAIKYTHEGYIELKVSSVIKDDICRIIISVEDSGIGIKQENINKLFTKFERLGVEEHATIEGTGLGLAITKKLLDLMNGQIVVQSVYGKGSRFTVAIDQKISVGHKLEDTASLDLTELETIDFSSKKVLVVDDNVINLKVAHRLLQEYKVQITEVQSGQAAIDLINAGNTYDLILMDDMMPKMSGVQTLQKLKTIPGFQMKVVALTANAITGMREKYLADGFDEYLAKPISKKELAKIIKKMLGN</sequence>
<keyword evidence="5" id="KW-0808">Transferase</keyword>
<feature type="transmembrane region" description="Helical" evidence="10">
    <location>
        <begin position="72"/>
        <end position="89"/>
    </location>
</feature>
<dbReference type="Gene3D" id="1.10.287.130">
    <property type="match status" value="1"/>
</dbReference>
<dbReference type="Pfam" id="PF02518">
    <property type="entry name" value="HATPase_c"/>
    <property type="match status" value="1"/>
</dbReference>
<comment type="catalytic activity">
    <reaction evidence="1">
        <text>ATP + protein L-histidine = ADP + protein N-phospho-L-histidine.</text>
        <dbReference type="EC" id="2.7.13.3"/>
    </reaction>
</comment>
<feature type="transmembrane region" description="Helical" evidence="10">
    <location>
        <begin position="166"/>
        <end position="185"/>
    </location>
</feature>
<evidence type="ECO:0000256" key="8">
    <source>
        <dbReference type="ARBA" id="ARBA00074306"/>
    </source>
</evidence>
<evidence type="ECO:0000259" key="12">
    <source>
        <dbReference type="PROSITE" id="PS50110"/>
    </source>
</evidence>
<evidence type="ECO:0000256" key="6">
    <source>
        <dbReference type="ARBA" id="ARBA00022777"/>
    </source>
</evidence>